<gene>
    <name evidence="3" type="ORF">G3M70_01750</name>
</gene>
<feature type="chain" id="PRO_5033064661" evidence="1">
    <location>
        <begin position="25"/>
        <end position="251"/>
    </location>
</feature>
<sequence length="251" mass="28359">MKSKTKIVGLSFLFTILLANHALAFDFSGWDALLKKHVKSTSIDGVKLNGVDYVEIKKDPGYIKLIAGLKVFSPKALKTRREKLAFWINTYNVMAVKMVLDHYPVESIKDAGGIFSSVWKKKVGQVGGKDVTLNEIEHEILRPMGEPRIHVAIVCASVSCPDLRPEAYKEDQLDGQLNDQMRQFLANSSKGLKVSGKDVYISKIFKWFEEDFEVKGGVSNFLYPYAPNSTRVALKNVSFDYLDYNWNLNKL</sequence>
<evidence type="ECO:0000259" key="2">
    <source>
        <dbReference type="Pfam" id="PF04784"/>
    </source>
</evidence>
<reference evidence="3 4" key="1">
    <citation type="submission" date="2020-02" db="EMBL/GenBank/DDBJ databases">
        <title>Genomic and physiological characterization of two novel Nitrospinaceae genera.</title>
        <authorList>
            <person name="Mueller A.J."/>
            <person name="Jung M.-Y."/>
            <person name="Strachan C.R."/>
            <person name="Herbold C.W."/>
            <person name="Kirkegaard R.H."/>
            <person name="Daims H."/>
        </authorList>
    </citation>
    <scope>NUCLEOTIDE SEQUENCE [LARGE SCALE GENOMIC DNA]</scope>
    <source>
        <strain evidence="3">EB</strain>
    </source>
</reference>
<dbReference type="EMBL" id="CP048685">
    <property type="protein sequence ID" value="QPJ60678.1"/>
    <property type="molecule type" value="Genomic_DNA"/>
</dbReference>
<dbReference type="PANTHER" id="PTHR46361:SF3">
    <property type="entry name" value="ELECTRON CARRIER_ PROTEIN DISULFIDE OXIDOREDUCTASE"/>
    <property type="match status" value="1"/>
</dbReference>
<dbReference type="Pfam" id="PF04784">
    <property type="entry name" value="DUF547"/>
    <property type="match status" value="1"/>
</dbReference>
<evidence type="ECO:0000256" key="1">
    <source>
        <dbReference type="SAM" id="SignalP"/>
    </source>
</evidence>
<protein>
    <submittedName>
        <fullName evidence="3">DUF547 domain-containing protein</fullName>
    </submittedName>
</protein>
<proteinExistence type="predicted"/>
<name>A0A7T0FZA3_9BACT</name>
<feature type="domain" description="DUF547" evidence="2">
    <location>
        <begin position="77"/>
        <end position="185"/>
    </location>
</feature>
<dbReference type="AlphaFoldDB" id="A0A7T0FZA3"/>
<evidence type="ECO:0000313" key="4">
    <source>
        <dbReference type="Proteomes" id="UP000594688"/>
    </source>
</evidence>
<evidence type="ECO:0000313" key="3">
    <source>
        <dbReference type="EMBL" id="QPJ60678.1"/>
    </source>
</evidence>
<dbReference type="KEGG" id="nli:G3M70_01750"/>
<organism evidence="3 4">
    <name type="scientific">Candidatus Nitronauta litoralis</name>
    <dbReference type="NCBI Taxonomy" id="2705533"/>
    <lineage>
        <taxon>Bacteria</taxon>
        <taxon>Pseudomonadati</taxon>
        <taxon>Nitrospinota/Tectimicrobiota group</taxon>
        <taxon>Nitrospinota</taxon>
        <taxon>Nitrospinia</taxon>
        <taxon>Nitrospinales</taxon>
        <taxon>Nitrospinaceae</taxon>
        <taxon>Candidatus Nitronauta</taxon>
    </lineage>
</organism>
<dbReference type="Proteomes" id="UP000594688">
    <property type="component" value="Chromosome"/>
</dbReference>
<keyword evidence="1" id="KW-0732">Signal</keyword>
<feature type="signal peptide" evidence="1">
    <location>
        <begin position="1"/>
        <end position="24"/>
    </location>
</feature>
<accession>A0A7T0FZA3</accession>
<dbReference type="PANTHER" id="PTHR46361">
    <property type="entry name" value="ELECTRON CARRIER/ PROTEIN DISULFIDE OXIDOREDUCTASE"/>
    <property type="match status" value="1"/>
</dbReference>
<dbReference type="InterPro" id="IPR006869">
    <property type="entry name" value="DUF547"/>
</dbReference>